<keyword evidence="12" id="KW-0175">Coiled coil</keyword>
<evidence type="ECO:0000256" key="11">
    <source>
        <dbReference type="PROSITE-ProRule" id="PRU00560"/>
    </source>
</evidence>
<organism evidence="14 15">
    <name type="scientific">Clostridium gelidum</name>
    <dbReference type="NCBI Taxonomy" id="704125"/>
    <lineage>
        <taxon>Bacteria</taxon>
        <taxon>Bacillati</taxon>
        <taxon>Bacillota</taxon>
        <taxon>Clostridia</taxon>
        <taxon>Eubacteriales</taxon>
        <taxon>Clostridiaceae</taxon>
        <taxon>Clostridium</taxon>
    </lineage>
</organism>
<keyword evidence="6" id="KW-0238">DNA-binding</keyword>
<proteinExistence type="inferred from homology"/>
<dbReference type="InterPro" id="IPR000212">
    <property type="entry name" value="DNA_helicase_UvrD/REP"/>
</dbReference>
<evidence type="ECO:0000256" key="2">
    <source>
        <dbReference type="ARBA" id="ARBA00022741"/>
    </source>
</evidence>
<keyword evidence="4 11" id="KW-0347">Helicase</keyword>
<evidence type="ECO:0000313" key="15">
    <source>
        <dbReference type="Proteomes" id="UP000824633"/>
    </source>
</evidence>
<dbReference type="EC" id="5.6.2.4" evidence="9"/>
<dbReference type="Pfam" id="PF00580">
    <property type="entry name" value="UvrD-helicase"/>
    <property type="match status" value="1"/>
</dbReference>
<dbReference type="Gene3D" id="3.40.50.300">
    <property type="entry name" value="P-loop containing nucleotide triphosphate hydrolases"/>
    <property type="match status" value="3"/>
</dbReference>
<feature type="coiled-coil region" evidence="12">
    <location>
        <begin position="10"/>
        <end position="103"/>
    </location>
</feature>
<evidence type="ECO:0000256" key="4">
    <source>
        <dbReference type="ARBA" id="ARBA00022806"/>
    </source>
</evidence>
<dbReference type="CDD" id="cd17932">
    <property type="entry name" value="DEXQc_UvrD"/>
    <property type="match status" value="1"/>
</dbReference>
<dbReference type="SUPFAM" id="SSF52540">
    <property type="entry name" value="P-loop containing nucleoside triphosphate hydrolases"/>
    <property type="match status" value="1"/>
</dbReference>
<dbReference type="InterPro" id="IPR027417">
    <property type="entry name" value="P-loop_NTPase"/>
</dbReference>
<evidence type="ECO:0000256" key="10">
    <source>
        <dbReference type="ARBA" id="ARBA00048988"/>
    </source>
</evidence>
<dbReference type="PROSITE" id="PS51198">
    <property type="entry name" value="UVRD_HELICASE_ATP_BIND"/>
    <property type="match status" value="1"/>
</dbReference>
<evidence type="ECO:0000256" key="5">
    <source>
        <dbReference type="ARBA" id="ARBA00022840"/>
    </source>
</evidence>
<feature type="domain" description="UvrD-like helicase ATP-binding" evidence="13">
    <location>
        <begin position="136"/>
        <end position="449"/>
    </location>
</feature>
<evidence type="ECO:0000256" key="6">
    <source>
        <dbReference type="ARBA" id="ARBA00023125"/>
    </source>
</evidence>
<evidence type="ECO:0000259" key="13">
    <source>
        <dbReference type="PROSITE" id="PS51198"/>
    </source>
</evidence>
<dbReference type="GO" id="GO:0004386">
    <property type="term" value="F:helicase activity"/>
    <property type="evidence" value="ECO:0007669"/>
    <property type="project" value="UniProtKB-KW"/>
</dbReference>
<dbReference type="Gene3D" id="1.10.10.160">
    <property type="match status" value="1"/>
</dbReference>
<reference evidence="15" key="1">
    <citation type="submission" date="2021-07" db="EMBL/GenBank/DDBJ databases">
        <title>Complete genome sequencing of a Clostridium isolate.</title>
        <authorList>
            <person name="Ueki A."/>
            <person name="Tonouchi A."/>
        </authorList>
    </citation>
    <scope>NUCLEOTIDE SEQUENCE [LARGE SCALE GENOMIC DNA]</scope>
    <source>
        <strain evidence="15">C5S11</strain>
    </source>
</reference>
<dbReference type="Proteomes" id="UP000824633">
    <property type="component" value="Chromosome"/>
</dbReference>
<protein>
    <recommendedName>
        <fullName evidence="9">DNA 3'-5' helicase</fullName>
        <ecNumber evidence="9">5.6.2.4</ecNumber>
    </recommendedName>
</protein>
<gene>
    <name evidence="14" type="primary">uvrD</name>
    <name evidence="14" type="ORF">psyc5s11_36820</name>
</gene>
<evidence type="ECO:0000256" key="3">
    <source>
        <dbReference type="ARBA" id="ARBA00022801"/>
    </source>
</evidence>
<dbReference type="EMBL" id="AP024849">
    <property type="protein sequence ID" value="BCZ47615.1"/>
    <property type="molecule type" value="Genomic_DNA"/>
</dbReference>
<comment type="similarity">
    <text evidence="1">Belongs to the helicase family. UvrD subfamily.</text>
</comment>
<dbReference type="InterPro" id="IPR013986">
    <property type="entry name" value="DExx_box_DNA_helicase_dom_sf"/>
</dbReference>
<sequence length="848" mass="99358">MGIFNLITGKQKLIDELKDGELVVKDLEKQIRSLHNKNEDKNNEIVKLKKILEKNDTTIKGIEKLLYEKDAKLNEILLKIKLKEDEERRKEEEKIKKIEEKSNKFILPSDSDREEYDENDKYEDIIIKRLERKKGNPFNDEQRSAIKHKGNHLRIIAGAGSGKTETICSKAVYLTKVEKVSPERICMITFTRKAANEMRDRIDDISDRSCNKMVIGTFNSIFQTITKEMLELEQFDFLKPYLILGKYDEENSNSRYNTCLKNLMIKYTLYSFQNLEGSIKSKLEYWSSMGYSNEKIREIIKNHYEIDKSKKYNTETEVSLSERFYKMLCEFDENRRSGKICLLTDQILNMYKITNYIGEKEDLISSYLEHKFDYIFIDEFQDTNGMQIDIIKKFIPTHKFSNTKLIIVGDANQAIYMFRGSDSSYIQNFDSIYEGKLDTINLLKNYRSVQDIVVKANNLITHNYRNNKPTYSFEMDSFNKSEEVSVVVNPVGSKRDEVKTTISRIVNDIGKNKPFKPKGLSDEEKELVEDNANLKSLDDYPNFTQSVILFRSTHQVVDLVKEFEERKIPYIIEKDVDTSLANTYPFKTYFQNIYELIKSKQFEEDWNKFMFSVAEKTFIKSEALKNEDIKRQYYENKNGKLYDIDQLVTFISSNQLKFKLSEKEEQCINSYIEIVSEICKGKLVKTIELISILMKFSKEKPNAEKWTNIETDALAYFSFNEIVNEYEQVNKDNSKKKENENKKKLYDNGNFNGVYFLTIHKSKGLAFENVFIVGCSENSFPSQRAIPEESINMTLCQEKAEPPTTIEEERRLMYVALTRAKKKAFITCPLDNGNMPSIFVEEIKKKLI</sequence>
<accession>A0ABN6J2H6</accession>
<evidence type="ECO:0000256" key="1">
    <source>
        <dbReference type="ARBA" id="ARBA00009922"/>
    </source>
</evidence>
<name>A0ABN6J2H6_9CLOT</name>
<dbReference type="PANTHER" id="PTHR11070">
    <property type="entry name" value="UVRD / RECB / PCRA DNA HELICASE FAMILY MEMBER"/>
    <property type="match status" value="1"/>
</dbReference>
<dbReference type="InterPro" id="IPR014016">
    <property type="entry name" value="UvrD-like_ATP-bd"/>
</dbReference>
<feature type="binding site" evidence="11">
    <location>
        <begin position="157"/>
        <end position="164"/>
    </location>
    <ligand>
        <name>ATP</name>
        <dbReference type="ChEBI" id="CHEBI:30616"/>
    </ligand>
</feature>
<evidence type="ECO:0000313" key="14">
    <source>
        <dbReference type="EMBL" id="BCZ47615.1"/>
    </source>
</evidence>
<evidence type="ECO:0000256" key="12">
    <source>
        <dbReference type="SAM" id="Coils"/>
    </source>
</evidence>
<comment type="catalytic activity">
    <reaction evidence="8">
        <text>Couples ATP hydrolysis with the unwinding of duplex DNA by translocating in the 3'-5' direction.</text>
        <dbReference type="EC" id="5.6.2.4"/>
    </reaction>
</comment>
<keyword evidence="2 11" id="KW-0547">Nucleotide-binding</keyword>
<dbReference type="PANTHER" id="PTHR11070:SF2">
    <property type="entry name" value="ATP-DEPENDENT DNA HELICASE SRS2"/>
    <property type="match status" value="1"/>
</dbReference>
<evidence type="ECO:0000256" key="8">
    <source>
        <dbReference type="ARBA" id="ARBA00034617"/>
    </source>
</evidence>
<comment type="catalytic activity">
    <reaction evidence="10">
        <text>ATP + H2O = ADP + phosphate + H(+)</text>
        <dbReference type="Rhea" id="RHEA:13065"/>
        <dbReference type="ChEBI" id="CHEBI:15377"/>
        <dbReference type="ChEBI" id="CHEBI:15378"/>
        <dbReference type="ChEBI" id="CHEBI:30616"/>
        <dbReference type="ChEBI" id="CHEBI:43474"/>
        <dbReference type="ChEBI" id="CHEBI:456216"/>
        <dbReference type="EC" id="5.6.2.4"/>
    </reaction>
</comment>
<dbReference type="Pfam" id="PF13361">
    <property type="entry name" value="UvrD_C"/>
    <property type="match status" value="1"/>
</dbReference>
<keyword evidence="3 11" id="KW-0378">Hydrolase</keyword>
<keyword evidence="5 11" id="KW-0067">ATP-binding</keyword>
<keyword evidence="7" id="KW-0413">Isomerase</keyword>
<evidence type="ECO:0000256" key="9">
    <source>
        <dbReference type="ARBA" id="ARBA00034808"/>
    </source>
</evidence>
<dbReference type="RefSeq" id="WP_224033942.1">
    <property type="nucleotide sequence ID" value="NZ_AP024849.1"/>
</dbReference>
<dbReference type="InterPro" id="IPR014017">
    <property type="entry name" value="DNA_helicase_UvrD-like_C"/>
</dbReference>
<keyword evidence="15" id="KW-1185">Reference proteome</keyword>
<evidence type="ECO:0000256" key="7">
    <source>
        <dbReference type="ARBA" id="ARBA00023235"/>
    </source>
</evidence>